<comment type="caution">
    <text evidence="2">The sequence shown here is derived from an EMBL/GenBank/DDBJ whole genome shotgun (WGS) entry which is preliminary data.</text>
</comment>
<dbReference type="EMBL" id="JBJKTR010000002">
    <property type="protein sequence ID" value="KAL3375821.1"/>
    <property type="molecule type" value="Genomic_DNA"/>
</dbReference>
<gene>
    <name evidence="2" type="ORF">AABB24_002671</name>
</gene>
<dbReference type="PANTHER" id="PTHR47481">
    <property type="match status" value="1"/>
</dbReference>
<evidence type="ECO:0000313" key="3">
    <source>
        <dbReference type="Proteomes" id="UP001627284"/>
    </source>
</evidence>
<sequence>MASSSSITPVVPSSVTTIPGSSLPSSFPSSVSSIAGSSFPFFGLPPPVSIDSQTLPNFNYVAALATPNVTNLVTIKLGSVEDYLTWRTQFTSLLLSHELMGFVDGSIPHPSPLLGDASGNHQPNPLYRSWIKIDQSVRSWLFATLSRDVLLDVHLLLTSRDIWLSLHRRFMDASQAKSIEVKRQLTTLRKDDKMSIDQYLRNAKQLFDSLAAINSPVPSQDFIDHVLLGLGKEYDTLVGIITHFPGHLSLEELRTKLLLHEQRLQRFKELDSPITPQTFAAHSVSTTTQDSDSQFGFGRGRGRSSSRGCGRGGKGRGFSGRG</sequence>
<feature type="compositionally biased region" description="Low complexity" evidence="1">
    <location>
        <begin position="285"/>
        <end position="296"/>
    </location>
</feature>
<organism evidence="2 3">
    <name type="scientific">Solanum stoloniferum</name>
    <dbReference type="NCBI Taxonomy" id="62892"/>
    <lineage>
        <taxon>Eukaryota</taxon>
        <taxon>Viridiplantae</taxon>
        <taxon>Streptophyta</taxon>
        <taxon>Embryophyta</taxon>
        <taxon>Tracheophyta</taxon>
        <taxon>Spermatophyta</taxon>
        <taxon>Magnoliopsida</taxon>
        <taxon>eudicotyledons</taxon>
        <taxon>Gunneridae</taxon>
        <taxon>Pentapetalae</taxon>
        <taxon>asterids</taxon>
        <taxon>lamiids</taxon>
        <taxon>Solanales</taxon>
        <taxon>Solanaceae</taxon>
        <taxon>Solanoideae</taxon>
        <taxon>Solaneae</taxon>
        <taxon>Solanum</taxon>
    </lineage>
</organism>
<protein>
    <recommendedName>
        <fullName evidence="4">Retrotransposon Copia-like N-terminal domain-containing protein</fullName>
    </recommendedName>
</protein>
<dbReference type="EMBL" id="JBJKTR010000002">
    <property type="protein sequence ID" value="KAL3375817.1"/>
    <property type="molecule type" value="Genomic_DNA"/>
</dbReference>
<feature type="region of interest" description="Disordered" evidence="1">
    <location>
        <begin position="280"/>
        <end position="322"/>
    </location>
</feature>
<dbReference type="EMBL" id="JBJKTR010000002">
    <property type="protein sequence ID" value="KAL3375818.1"/>
    <property type="molecule type" value="Genomic_DNA"/>
</dbReference>
<dbReference type="PANTHER" id="PTHR47481:SF37">
    <property type="entry name" value="RETROTRANSPOSON GAG DOMAIN-CONTAINING PROTEIN"/>
    <property type="match status" value="1"/>
</dbReference>
<accession>A0ABD2V7W2</accession>
<dbReference type="EMBL" id="JBJKTR010000002">
    <property type="protein sequence ID" value="KAL3375820.1"/>
    <property type="molecule type" value="Genomic_DNA"/>
</dbReference>
<dbReference type="AlphaFoldDB" id="A0ABD2V7W2"/>
<dbReference type="EMBL" id="JBJKTR010000002">
    <property type="protein sequence ID" value="KAL3375819.1"/>
    <property type="molecule type" value="Genomic_DNA"/>
</dbReference>
<reference evidence="2 3" key="1">
    <citation type="submission" date="2024-05" db="EMBL/GenBank/DDBJ databases">
        <title>De novo assembly of an allotetraploid wild potato.</title>
        <authorList>
            <person name="Hosaka A.J."/>
        </authorList>
    </citation>
    <scope>NUCLEOTIDE SEQUENCE [LARGE SCALE GENOMIC DNA]</scope>
    <source>
        <tissue evidence="2">Young leaves</tissue>
    </source>
</reference>
<dbReference type="Pfam" id="PF14223">
    <property type="entry name" value="Retrotran_gag_2"/>
    <property type="match status" value="1"/>
</dbReference>
<keyword evidence="3" id="KW-1185">Reference proteome</keyword>
<evidence type="ECO:0000256" key="1">
    <source>
        <dbReference type="SAM" id="MobiDB-lite"/>
    </source>
</evidence>
<evidence type="ECO:0008006" key="4">
    <source>
        <dbReference type="Google" id="ProtNLM"/>
    </source>
</evidence>
<proteinExistence type="predicted"/>
<feature type="compositionally biased region" description="Gly residues" evidence="1">
    <location>
        <begin position="309"/>
        <end position="322"/>
    </location>
</feature>
<name>A0ABD2V7W2_9SOLN</name>
<evidence type="ECO:0000313" key="2">
    <source>
        <dbReference type="EMBL" id="KAL3375821.1"/>
    </source>
</evidence>
<dbReference type="Proteomes" id="UP001627284">
    <property type="component" value="Unassembled WGS sequence"/>
</dbReference>